<keyword evidence="1" id="KW-1133">Transmembrane helix</keyword>
<keyword evidence="1" id="KW-0812">Transmembrane</keyword>
<evidence type="ECO:0000313" key="2">
    <source>
        <dbReference type="EMBL" id="EXJ76477.1"/>
    </source>
</evidence>
<evidence type="ECO:0008006" key="4">
    <source>
        <dbReference type="Google" id="ProtNLM"/>
    </source>
</evidence>
<protein>
    <recommendedName>
        <fullName evidence="4">Major facilitator superfamily (MFS) profile domain-containing protein</fullName>
    </recommendedName>
</protein>
<dbReference type="AlphaFoldDB" id="W9X7M8"/>
<name>W9X7M8_9EURO</name>
<evidence type="ECO:0000313" key="3">
    <source>
        <dbReference type="Proteomes" id="UP000019471"/>
    </source>
</evidence>
<feature type="transmembrane region" description="Helical" evidence="1">
    <location>
        <begin position="51"/>
        <end position="72"/>
    </location>
</feature>
<dbReference type="Proteomes" id="UP000019471">
    <property type="component" value="Unassembled WGS sequence"/>
</dbReference>
<organism evidence="2 3">
    <name type="scientific">Cladophialophora psammophila CBS 110553</name>
    <dbReference type="NCBI Taxonomy" id="1182543"/>
    <lineage>
        <taxon>Eukaryota</taxon>
        <taxon>Fungi</taxon>
        <taxon>Dikarya</taxon>
        <taxon>Ascomycota</taxon>
        <taxon>Pezizomycotina</taxon>
        <taxon>Eurotiomycetes</taxon>
        <taxon>Chaetothyriomycetidae</taxon>
        <taxon>Chaetothyriales</taxon>
        <taxon>Herpotrichiellaceae</taxon>
        <taxon>Cladophialophora</taxon>
    </lineage>
</organism>
<keyword evidence="1" id="KW-0472">Membrane</keyword>
<proteinExistence type="predicted"/>
<reference evidence="2 3" key="1">
    <citation type="submission" date="2013-03" db="EMBL/GenBank/DDBJ databases">
        <title>The Genome Sequence of Cladophialophora psammophila CBS 110553.</title>
        <authorList>
            <consortium name="The Broad Institute Genomics Platform"/>
            <person name="Cuomo C."/>
            <person name="de Hoog S."/>
            <person name="Gorbushina A."/>
            <person name="Walker B."/>
            <person name="Young S.K."/>
            <person name="Zeng Q."/>
            <person name="Gargeya S."/>
            <person name="Fitzgerald M."/>
            <person name="Haas B."/>
            <person name="Abouelleil A."/>
            <person name="Allen A.W."/>
            <person name="Alvarado L."/>
            <person name="Arachchi H.M."/>
            <person name="Berlin A.M."/>
            <person name="Chapman S.B."/>
            <person name="Gainer-Dewar J."/>
            <person name="Goldberg J."/>
            <person name="Griggs A."/>
            <person name="Gujja S."/>
            <person name="Hansen M."/>
            <person name="Howarth C."/>
            <person name="Imamovic A."/>
            <person name="Ireland A."/>
            <person name="Larimer J."/>
            <person name="McCowan C."/>
            <person name="Murphy C."/>
            <person name="Pearson M."/>
            <person name="Poon T.W."/>
            <person name="Priest M."/>
            <person name="Roberts A."/>
            <person name="Saif S."/>
            <person name="Shea T."/>
            <person name="Sisk P."/>
            <person name="Sykes S."/>
            <person name="Wortman J."/>
            <person name="Nusbaum C."/>
            <person name="Birren B."/>
        </authorList>
    </citation>
    <scope>NUCLEOTIDE SEQUENCE [LARGE SCALE GENOMIC DNA]</scope>
    <source>
        <strain evidence="2 3">CBS 110553</strain>
    </source>
</reference>
<evidence type="ECO:0000256" key="1">
    <source>
        <dbReference type="SAM" id="Phobius"/>
    </source>
</evidence>
<sequence>RGKRHFRARTIFSFIVVCFGSVSYAYSAGVIGNMIAQPSFYPYMKLNDSNAAALIGATTSLYYASGVLEAIFCH</sequence>
<accession>W9X7M8</accession>
<keyword evidence="3" id="KW-1185">Reference proteome</keyword>
<feature type="non-terminal residue" evidence="2">
    <location>
        <position position="1"/>
    </location>
</feature>
<gene>
    <name evidence="2" type="ORF">A1O5_00985</name>
</gene>
<dbReference type="Gene3D" id="1.20.1250.20">
    <property type="entry name" value="MFS general substrate transporter like domains"/>
    <property type="match status" value="1"/>
</dbReference>
<comment type="caution">
    <text evidence="2">The sequence shown here is derived from an EMBL/GenBank/DDBJ whole genome shotgun (WGS) entry which is preliminary data.</text>
</comment>
<dbReference type="HOGENOM" id="CLU_2694422_0_0_1"/>
<dbReference type="InterPro" id="IPR036259">
    <property type="entry name" value="MFS_trans_sf"/>
</dbReference>
<dbReference type="EMBL" id="AMGX01000001">
    <property type="protein sequence ID" value="EXJ76477.1"/>
    <property type="molecule type" value="Genomic_DNA"/>
</dbReference>
<dbReference type="GeneID" id="19185721"/>
<dbReference type="RefSeq" id="XP_007739794.1">
    <property type="nucleotide sequence ID" value="XM_007741604.1"/>
</dbReference>